<gene>
    <name evidence="5" type="ORF">A1O1_01945</name>
</gene>
<keyword evidence="2" id="KW-0812">Transmembrane</keyword>
<evidence type="ECO:0000256" key="1">
    <source>
        <dbReference type="SAM" id="MobiDB-lite"/>
    </source>
</evidence>
<comment type="caution">
    <text evidence="5">The sequence shown here is derived from an EMBL/GenBank/DDBJ whole genome shotgun (WGS) entry which is preliminary data.</text>
</comment>
<feature type="domain" description="DUF7728" evidence="4">
    <location>
        <begin position="45"/>
        <end position="176"/>
    </location>
</feature>
<dbReference type="AlphaFoldDB" id="W9YLW8"/>
<dbReference type="InterPro" id="IPR056145">
    <property type="entry name" value="DUF7728"/>
</dbReference>
<dbReference type="Proteomes" id="UP000019484">
    <property type="component" value="Unassembled WGS sequence"/>
</dbReference>
<reference evidence="5 6" key="1">
    <citation type="submission" date="2013-03" db="EMBL/GenBank/DDBJ databases">
        <title>The Genome Sequence of Capronia coronata CBS 617.96.</title>
        <authorList>
            <consortium name="The Broad Institute Genomics Platform"/>
            <person name="Cuomo C."/>
            <person name="de Hoog S."/>
            <person name="Gorbushina A."/>
            <person name="Walker B."/>
            <person name="Young S.K."/>
            <person name="Zeng Q."/>
            <person name="Gargeya S."/>
            <person name="Fitzgerald M."/>
            <person name="Haas B."/>
            <person name="Abouelleil A."/>
            <person name="Allen A.W."/>
            <person name="Alvarado L."/>
            <person name="Arachchi H.M."/>
            <person name="Berlin A.M."/>
            <person name="Chapman S.B."/>
            <person name="Gainer-Dewar J."/>
            <person name="Goldberg J."/>
            <person name="Griggs A."/>
            <person name="Gujja S."/>
            <person name="Hansen M."/>
            <person name="Howarth C."/>
            <person name="Imamovic A."/>
            <person name="Ireland A."/>
            <person name="Larimer J."/>
            <person name="McCowan C."/>
            <person name="Murphy C."/>
            <person name="Pearson M."/>
            <person name="Poon T.W."/>
            <person name="Priest M."/>
            <person name="Roberts A."/>
            <person name="Saif S."/>
            <person name="Shea T."/>
            <person name="Sisk P."/>
            <person name="Sykes S."/>
            <person name="Wortman J."/>
            <person name="Nusbaum C."/>
            <person name="Birren B."/>
        </authorList>
    </citation>
    <scope>NUCLEOTIDE SEQUENCE [LARGE SCALE GENOMIC DNA]</scope>
    <source>
        <strain evidence="5 6">CBS 617.96</strain>
    </source>
</reference>
<feature type="transmembrane region" description="Helical" evidence="2">
    <location>
        <begin position="281"/>
        <end position="311"/>
    </location>
</feature>
<dbReference type="Pfam" id="PF24854">
    <property type="entry name" value="DUF7728"/>
    <property type="match status" value="1"/>
</dbReference>
<feature type="signal peptide" evidence="3">
    <location>
        <begin position="1"/>
        <end position="18"/>
    </location>
</feature>
<keyword evidence="2" id="KW-1133">Transmembrane helix</keyword>
<protein>
    <recommendedName>
        <fullName evidence="4">DUF7728 domain-containing protein</fullName>
    </recommendedName>
</protein>
<proteinExistence type="predicted"/>
<dbReference type="PANTHER" id="PTHR40622">
    <property type="match status" value="1"/>
</dbReference>
<organism evidence="5 6">
    <name type="scientific">Capronia coronata CBS 617.96</name>
    <dbReference type="NCBI Taxonomy" id="1182541"/>
    <lineage>
        <taxon>Eukaryota</taxon>
        <taxon>Fungi</taxon>
        <taxon>Dikarya</taxon>
        <taxon>Ascomycota</taxon>
        <taxon>Pezizomycotina</taxon>
        <taxon>Eurotiomycetes</taxon>
        <taxon>Chaetothyriomycetidae</taxon>
        <taxon>Chaetothyriales</taxon>
        <taxon>Herpotrichiellaceae</taxon>
        <taxon>Capronia</taxon>
    </lineage>
</organism>
<evidence type="ECO:0000313" key="6">
    <source>
        <dbReference type="Proteomes" id="UP000019484"/>
    </source>
</evidence>
<feature type="region of interest" description="Disordered" evidence="1">
    <location>
        <begin position="341"/>
        <end position="367"/>
    </location>
</feature>
<evidence type="ECO:0000313" key="5">
    <source>
        <dbReference type="EMBL" id="EXJ93553.1"/>
    </source>
</evidence>
<dbReference type="RefSeq" id="XP_007721047.1">
    <property type="nucleotide sequence ID" value="XM_007722857.1"/>
</dbReference>
<dbReference type="OrthoDB" id="5409353at2759"/>
<accession>W9YLW8</accession>
<dbReference type="EMBL" id="AMWN01000002">
    <property type="protein sequence ID" value="EXJ93553.1"/>
    <property type="molecule type" value="Genomic_DNA"/>
</dbReference>
<dbReference type="eggNOG" id="ENOG502SC3G">
    <property type="taxonomic scope" value="Eukaryota"/>
</dbReference>
<dbReference type="GeneID" id="19156846"/>
<keyword evidence="2" id="KW-0472">Membrane</keyword>
<dbReference type="HOGENOM" id="CLU_051864_0_0_1"/>
<evidence type="ECO:0000256" key="2">
    <source>
        <dbReference type="SAM" id="Phobius"/>
    </source>
</evidence>
<dbReference type="PANTHER" id="PTHR40622:SF1">
    <property type="match status" value="1"/>
</dbReference>
<evidence type="ECO:0000256" key="3">
    <source>
        <dbReference type="SAM" id="SignalP"/>
    </source>
</evidence>
<sequence length="367" mass="40070">MHLTSALLVGAWALEASAFLVPLEISKAAQQAKSELAALLAKPAHAVDLDCPGCPFFGVDDTTALQYDVENRIHLELEVDSDQTLTVNGFPVMPKDAATPFDPVMAPQIRVEDGEQTAPIQLDYAYERLPPVASADEPDMSILPVRLTILGLQGQPVKVDTLEIDLVQSPDQTSIARVSAIPFEETPGATTCDTSPRWSLCRLRAIIAARLQTIMESAKAHAHAAKGWVGRKGCKGKKFGEKGMNHGEAHGHGHGHGHHMGGHHHSLHHFGLMLHQTLRFFIIPALLGVIGGLMASAIGMLLGQLISFLWIKYRRNSQPRHRDVRVVEIVVDEEEKDALLIDSELPPPPQYEDVEANNGEVINDEKN</sequence>
<feature type="chain" id="PRO_5004934606" description="DUF7728 domain-containing protein" evidence="3">
    <location>
        <begin position="19"/>
        <end position="367"/>
    </location>
</feature>
<name>W9YLW8_9EURO</name>
<evidence type="ECO:0000259" key="4">
    <source>
        <dbReference type="Pfam" id="PF24854"/>
    </source>
</evidence>
<keyword evidence="6" id="KW-1185">Reference proteome</keyword>
<keyword evidence="3" id="KW-0732">Signal</keyword>